<proteinExistence type="predicted"/>
<reference evidence="6" key="1">
    <citation type="submission" date="2016-10" db="EMBL/GenBank/DDBJ databases">
        <authorList>
            <person name="Benchimol M."/>
            <person name="Almeida L.G."/>
            <person name="Vasconcelos A.T."/>
            <person name="Perreira-Neves A."/>
            <person name="Rosa I.A."/>
            <person name="Tasca T."/>
            <person name="Bogo M.R."/>
            <person name="de Souza W."/>
        </authorList>
    </citation>
    <scope>NUCLEOTIDE SEQUENCE [LARGE SCALE GENOMIC DNA]</scope>
    <source>
        <strain evidence="6">K</strain>
    </source>
</reference>
<dbReference type="EMBL" id="MLAK01001462">
    <property type="protein sequence ID" value="OHS92832.1"/>
    <property type="molecule type" value="Genomic_DNA"/>
</dbReference>
<dbReference type="InterPro" id="IPR047575">
    <property type="entry name" value="Sm"/>
</dbReference>
<dbReference type="InterPro" id="IPR010920">
    <property type="entry name" value="LSM_dom_sf"/>
</dbReference>
<dbReference type="SMART" id="SM00651">
    <property type="entry name" value="Sm"/>
    <property type="match status" value="1"/>
</dbReference>
<dbReference type="PANTHER" id="PTHR23338">
    <property type="entry name" value="SMALL NUCLEAR RIBONUCLEOPROTEIN SM"/>
    <property type="match status" value="1"/>
</dbReference>
<feature type="region of interest" description="Disordered" evidence="4">
    <location>
        <begin position="128"/>
        <end position="169"/>
    </location>
</feature>
<dbReference type="SUPFAM" id="SSF50182">
    <property type="entry name" value="Sm-like ribonucleoproteins"/>
    <property type="match status" value="1"/>
</dbReference>
<feature type="domain" description="Sm" evidence="5">
    <location>
        <begin position="52"/>
        <end position="124"/>
    </location>
</feature>
<protein>
    <submittedName>
        <fullName evidence="6">U6 snRNA-associated Sm-like protein LSm4</fullName>
    </submittedName>
</protein>
<dbReference type="Pfam" id="PF01423">
    <property type="entry name" value="LSM"/>
    <property type="match status" value="1"/>
</dbReference>
<dbReference type="GO" id="GO:0006396">
    <property type="term" value="P:RNA processing"/>
    <property type="evidence" value="ECO:0007669"/>
    <property type="project" value="InterPro"/>
</dbReference>
<feature type="compositionally biased region" description="Basic and acidic residues" evidence="4">
    <location>
        <begin position="128"/>
        <end position="139"/>
    </location>
</feature>
<evidence type="ECO:0000256" key="4">
    <source>
        <dbReference type="SAM" id="MobiDB-lite"/>
    </source>
</evidence>
<evidence type="ECO:0000313" key="6">
    <source>
        <dbReference type="EMBL" id="OHS92832.1"/>
    </source>
</evidence>
<keyword evidence="7" id="KW-1185">Reference proteome</keyword>
<evidence type="ECO:0000259" key="5">
    <source>
        <dbReference type="PROSITE" id="PS52002"/>
    </source>
</evidence>
<dbReference type="AlphaFoldDB" id="A0A1J4IZQ1"/>
<dbReference type="GeneID" id="94848136"/>
<evidence type="ECO:0000256" key="3">
    <source>
        <dbReference type="ARBA" id="ARBA00023274"/>
    </source>
</evidence>
<evidence type="ECO:0000256" key="1">
    <source>
        <dbReference type="ARBA" id="ARBA00004123"/>
    </source>
</evidence>
<evidence type="ECO:0000313" key="7">
    <source>
        <dbReference type="Proteomes" id="UP000179807"/>
    </source>
</evidence>
<dbReference type="GO" id="GO:1990904">
    <property type="term" value="C:ribonucleoprotein complex"/>
    <property type="evidence" value="ECO:0007669"/>
    <property type="project" value="UniProtKB-KW"/>
</dbReference>
<dbReference type="PROSITE" id="PS52002">
    <property type="entry name" value="SM"/>
    <property type="match status" value="1"/>
</dbReference>
<dbReference type="Gene3D" id="2.30.30.100">
    <property type="match status" value="1"/>
</dbReference>
<dbReference type="VEuPathDB" id="TrichDB:TRFO_40843"/>
<dbReference type="RefSeq" id="XP_068345969.1">
    <property type="nucleotide sequence ID" value="XM_068513432.1"/>
</dbReference>
<gene>
    <name evidence="6" type="ORF">TRFO_40843</name>
</gene>
<comment type="caution">
    <text evidence="6">The sequence shown here is derived from an EMBL/GenBank/DDBJ whole genome shotgun (WGS) entry which is preliminary data.</text>
</comment>
<organism evidence="6 7">
    <name type="scientific">Tritrichomonas foetus</name>
    <dbReference type="NCBI Taxonomy" id="1144522"/>
    <lineage>
        <taxon>Eukaryota</taxon>
        <taxon>Metamonada</taxon>
        <taxon>Parabasalia</taxon>
        <taxon>Tritrichomonadida</taxon>
        <taxon>Tritrichomonadidae</taxon>
        <taxon>Tritrichomonas</taxon>
    </lineage>
</organism>
<keyword evidence="2" id="KW-0539">Nucleus</keyword>
<accession>A0A1J4IZQ1</accession>
<dbReference type="Proteomes" id="UP000179807">
    <property type="component" value="Unassembled WGS sequence"/>
</dbReference>
<dbReference type="InterPro" id="IPR027141">
    <property type="entry name" value="LSm4/Sm_D1/D3"/>
</dbReference>
<feature type="compositionally biased region" description="Gly residues" evidence="4">
    <location>
        <begin position="149"/>
        <end position="160"/>
    </location>
</feature>
<comment type="subcellular location">
    <subcellularLocation>
        <location evidence="1">Nucleus</location>
    </subcellularLocation>
</comment>
<dbReference type="InterPro" id="IPR001163">
    <property type="entry name" value="Sm_dom_euk/arc"/>
</dbReference>
<dbReference type="GO" id="GO:0005634">
    <property type="term" value="C:nucleus"/>
    <property type="evidence" value="ECO:0007669"/>
    <property type="project" value="UniProtKB-SubCell"/>
</dbReference>
<dbReference type="GO" id="GO:0003723">
    <property type="term" value="F:RNA binding"/>
    <property type="evidence" value="ECO:0007669"/>
    <property type="project" value="InterPro"/>
</dbReference>
<evidence type="ECO:0000256" key="2">
    <source>
        <dbReference type="ARBA" id="ARBA00023242"/>
    </source>
</evidence>
<keyword evidence="3" id="KW-0687">Ribonucleoprotein</keyword>
<sequence>MFTKHNDKDFAKFLDKINHRIKIYISEVVTRYIFNIFNQKFTTNFTLVKIMFPLDYLQASSHYSVEICLKNGDTYSGILEECDKWMNFVLSSATLTTHDGKESQLERAMIRGNSVRSISMPKAVIEAVKERKTDSERTPGNHWRRGRGNYRGGRGGGPHQRGGKMNHGK</sequence>
<name>A0A1J4IZQ1_9EUKA</name>
<dbReference type="OrthoDB" id="747253at2759"/>